<feature type="region of interest" description="Disordered" evidence="5">
    <location>
        <begin position="286"/>
        <end position="321"/>
    </location>
</feature>
<dbReference type="SUPFAM" id="SSF46689">
    <property type="entry name" value="Homeodomain-like"/>
    <property type="match status" value="1"/>
</dbReference>
<dbReference type="PANTHER" id="PTHR30055">
    <property type="entry name" value="HTH-TYPE TRANSCRIPTIONAL REGULATOR RUTR"/>
    <property type="match status" value="1"/>
</dbReference>
<name>A0ABN1A7J8_9ACTN</name>
<keyword evidence="2 4" id="KW-0238">DNA-binding</keyword>
<dbReference type="Pfam" id="PF00440">
    <property type="entry name" value="TetR_N"/>
    <property type="match status" value="1"/>
</dbReference>
<dbReference type="InterPro" id="IPR001647">
    <property type="entry name" value="HTH_TetR"/>
</dbReference>
<dbReference type="SUPFAM" id="SSF48498">
    <property type="entry name" value="Tetracyclin repressor-like, C-terminal domain"/>
    <property type="match status" value="1"/>
</dbReference>
<evidence type="ECO:0000256" key="1">
    <source>
        <dbReference type="ARBA" id="ARBA00023015"/>
    </source>
</evidence>
<keyword evidence="8" id="KW-1185">Reference proteome</keyword>
<evidence type="ECO:0000256" key="5">
    <source>
        <dbReference type="SAM" id="MobiDB-lite"/>
    </source>
</evidence>
<feature type="compositionally biased region" description="Low complexity" evidence="5">
    <location>
        <begin position="194"/>
        <end position="212"/>
    </location>
</feature>
<comment type="caution">
    <text evidence="7">The sequence shown here is derived from an EMBL/GenBank/DDBJ whole genome shotgun (WGS) entry which is preliminary data.</text>
</comment>
<dbReference type="PRINTS" id="PR00455">
    <property type="entry name" value="HTHTETR"/>
</dbReference>
<evidence type="ECO:0000313" key="7">
    <source>
        <dbReference type="EMBL" id="GAA0469533.1"/>
    </source>
</evidence>
<dbReference type="RefSeq" id="WP_346096106.1">
    <property type="nucleotide sequence ID" value="NZ_BAAABY010000026.1"/>
</dbReference>
<proteinExistence type="predicted"/>
<evidence type="ECO:0000256" key="3">
    <source>
        <dbReference type="ARBA" id="ARBA00023163"/>
    </source>
</evidence>
<dbReference type="Pfam" id="PF21597">
    <property type="entry name" value="TetR_C_43"/>
    <property type="match status" value="1"/>
</dbReference>
<dbReference type="Proteomes" id="UP001500909">
    <property type="component" value="Unassembled WGS sequence"/>
</dbReference>
<feature type="compositionally biased region" description="Basic and acidic residues" evidence="5">
    <location>
        <begin position="173"/>
        <end position="187"/>
    </location>
</feature>
<dbReference type="InterPro" id="IPR050109">
    <property type="entry name" value="HTH-type_TetR-like_transc_reg"/>
</dbReference>
<protein>
    <recommendedName>
        <fullName evidence="6">HTH tetR-type domain-containing protein</fullName>
    </recommendedName>
</protein>
<dbReference type="PROSITE" id="PS50977">
    <property type="entry name" value="HTH_TETR_2"/>
    <property type="match status" value="1"/>
</dbReference>
<keyword evidence="3" id="KW-0804">Transcription</keyword>
<evidence type="ECO:0000313" key="8">
    <source>
        <dbReference type="Proteomes" id="UP001500909"/>
    </source>
</evidence>
<sequence length="321" mass="33998">MPEKEASALRADARRNRALVLQAARTAFEEYGLSVPLGEIARRAGVGAGTVYRHFPSKDELFKATVADRLQLFTDTARDLAEVPDPGEVFFRFISSVVRLAAQNKAMCAALGGADVVRTRPVEPGPEQEFWSALEVLLHRAQRDGAVRKDVVLADVRVLLTGCMAMEVRRSGENRGAMREAGARAESLRNVPGTSDISSASDISDAPDASTTPNTSAAEPAAGGLGRMTALMCDALRAGRDVTKLPFEAAVCNETLCEECGVPVQIAHTGRPARYCGGACRQKAHRARSRAHSSDDGTEEGGVGPAQSASVAVPAEVTQAQ</sequence>
<dbReference type="PANTHER" id="PTHR30055:SF234">
    <property type="entry name" value="HTH-TYPE TRANSCRIPTIONAL REGULATOR BETI"/>
    <property type="match status" value="1"/>
</dbReference>
<dbReference type="InterPro" id="IPR036271">
    <property type="entry name" value="Tet_transcr_reg_TetR-rel_C_sf"/>
</dbReference>
<gene>
    <name evidence="7" type="ORF">GCM10010361_37220</name>
</gene>
<dbReference type="Gene3D" id="1.10.357.10">
    <property type="entry name" value="Tetracycline Repressor, domain 2"/>
    <property type="match status" value="1"/>
</dbReference>
<dbReference type="EMBL" id="BAAABY010000026">
    <property type="protein sequence ID" value="GAA0469533.1"/>
    <property type="molecule type" value="Genomic_DNA"/>
</dbReference>
<reference evidence="7 8" key="1">
    <citation type="journal article" date="2019" name="Int. J. Syst. Evol. Microbiol.">
        <title>The Global Catalogue of Microorganisms (GCM) 10K type strain sequencing project: providing services to taxonomists for standard genome sequencing and annotation.</title>
        <authorList>
            <consortium name="The Broad Institute Genomics Platform"/>
            <consortium name="The Broad Institute Genome Sequencing Center for Infectious Disease"/>
            <person name="Wu L."/>
            <person name="Ma J."/>
        </authorList>
    </citation>
    <scope>NUCLEOTIDE SEQUENCE [LARGE SCALE GENOMIC DNA]</scope>
    <source>
        <strain evidence="7 8">JCM 4805</strain>
    </source>
</reference>
<accession>A0ABN1A7J8</accession>
<evidence type="ECO:0000259" key="6">
    <source>
        <dbReference type="PROSITE" id="PS50977"/>
    </source>
</evidence>
<evidence type="ECO:0000256" key="4">
    <source>
        <dbReference type="PROSITE-ProRule" id="PRU00335"/>
    </source>
</evidence>
<evidence type="ECO:0000256" key="2">
    <source>
        <dbReference type="ARBA" id="ARBA00023125"/>
    </source>
</evidence>
<dbReference type="InterPro" id="IPR009057">
    <property type="entry name" value="Homeodomain-like_sf"/>
</dbReference>
<dbReference type="InterPro" id="IPR049445">
    <property type="entry name" value="TetR_SbtR-like_C"/>
</dbReference>
<organism evidence="7 8">
    <name type="scientific">Streptomyces olivaceiscleroticus</name>
    <dbReference type="NCBI Taxonomy" id="68245"/>
    <lineage>
        <taxon>Bacteria</taxon>
        <taxon>Bacillati</taxon>
        <taxon>Actinomycetota</taxon>
        <taxon>Actinomycetes</taxon>
        <taxon>Kitasatosporales</taxon>
        <taxon>Streptomycetaceae</taxon>
        <taxon>Streptomyces</taxon>
    </lineage>
</organism>
<feature type="DNA-binding region" description="H-T-H motif" evidence="4">
    <location>
        <begin position="36"/>
        <end position="55"/>
    </location>
</feature>
<keyword evidence="1" id="KW-0805">Transcription regulation</keyword>
<feature type="region of interest" description="Disordered" evidence="5">
    <location>
        <begin position="173"/>
        <end position="222"/>
    </location>
</feature>
<feature type="domain" description="HTH tetR-type" evidence="6">
    <location>
        <begin position="14"/>
        <end position="73"/>
    </location>
</feature>